<accession>A0ACC2I3G7</accession>
<reference evidence="1" key="1">
    <citation type="submission" date="2022-11" db="EMBL/GenBank/DDBJ databases">
        <title>Genome Sequence of Boeremia exigua.</title>
        <authorList>
            <person name="Buettner E."/>
        </authorList>
    </citation>
    <scope>NUCLEOTIDE SEQUENCE</scope>
    <source>
        <strain evidence="1">CU02</strain>
    </source>
</reference>
<gene>
    <name evidence="1" type="ORF">OPT61_g7229</name>
</gene>
<evidence type="ECO:0000313" key="1">
    <source>
        <dbReference type="EMBL" id="KAJ8109749.1"/>
    </source>
</evidence>
<keyword evidence="2" id="KW-1185">Reference proteome</keyword>
<evidence type="ECO:0000313" key="2">
    <source>
        <dbReference type="Proteomes" id="UP001153331"/>
    </source>
</evidence>
<dbReference type="EMBL" id="JAPHNI010000576">
    <property type="protein sequence ID" value="KAJ8109749.1"/>
    <property type="molecule type" value="Genomic_DNA"/>
</dbReference>
<organism evidence="1 2">
    <name type="scientific">Boeremia exigua</name>
    <dbReference type="NCBI Taxonomy" id="749465"/>
    <lineage>
        <taxon>Eukaryota</taxon>
        <taxon>Fungi</taxon>
        <taxon>Dikarya</taxon>
        <taxon>Ascomycota</taxon>
        <taxon>Pezizomycotina</taxon>
        <taxon>Dothideomycetes</taxon>
        <taxon>Pleosporomycetidae</taxon>
        <taxon>Pleosporales</taxon>
        <taxon>Pleosporineae</taxon>
        <taxon>Didymellaceae</taxon>
        <taxon>Boeremia</taxon>
    </lineage>
</organism>
<name>A0ACC2I3G7_9PLEO</name>
<sequence>MNNDYKAHLHAVAPPAHRSTVPQNCIPCELDTPSSTAARAIDIGQGHHSPACRRLLDCRSGPQPVRVLEKDCLPFGLAVAKLSVAQREKRRSPQRKDACPYVCPYYCCAYAPGTDSWNGVGFLRSLPLDKPPGPVHNGHGESVPHVNSLPTGNAKVIRFAMLVFNAHARLVNLFHLTWTNINSERPSATWYSSPSSRSRRAWASPLRRLVRTRSSARQRRGFPPEDDFRPSPLQRAFTHVGNIFRDAHAQDFERRKKPELGRDPRDDKLAGAEESSDESDNEDGAGDAVDGGDESEKSEDEGEDEVEESAVARIREDLAVGFGVAGEGSSGR</sequence>
<protein>
    <submittedName>
        <fullName evidence="1">Uncharacterized protein</fullName>
    </submittedName>
</protein>
<comment type="caution">
    <text evidence="1">The sequence shown here is derived from an EMBL/GenBank/DDBJ whole genome shotgun (WGS) entry which is preliminary data.</text>
</comment>
<dbReference type="Proteomes" id="UP001153331">
    <property type="component" value="Unassembled WGS sequence"/>
</dbReference>
<proteinExistence type="predicted"/>